<name>A0ABU7RNS5_9ACTN</name>
<gene>
    <name evidence="5" type="ORF">V1633_06615</name>
</gene>
<dbReference type="PROSITE" id="PS00211">
    <property type="entry name" value="ABC_TRANSPORTER_1"/>
    <property type="match status" value="1"/>
</dbReference>
<dbReference type="InterPro" id="IPR003439">
    <property type="entry name" value="ABC_transporter-like_ATP-bd"/>
</dbReference>
<keyword evidence="6" id="KW-1185">Reference proteome</keyword>
<accession>A0ABU7RNS5</accession>
<dbReference type="Gene3D" id="3.40.50.300">
    <property type="entry name" value="P-loop containing nucleotide triphosphate hydrolases"/>
    <property type="match status" value="1"/>
</dbReference>
<evidence type="ECO:0000256" key="2">
    <source>
        <dbReference type="ARBA" id="ARBA00022741"/>
    </source>
</evidence>
<keyword evidence="3 5" id="KW-0067">ATP-binding</keyword>
<keyword evidence="2" id="KW-0547">Nucleotide-binding</keyword>
<dbReference type="InterPro" id="IPR050166">
    <property type="entry name" value="ABC_transporter_ATP-bind"/>
</dbReference>
<evidence type="ECO:0000313" key="6">
    <source>
        <dbReference type="Proteomes" id="UP001332243"/>
    </source>
</evidence>
<dbReference type="PROSITE" id="PS50893">
    <property type="entry name" value="ABC_TRANSPORTER_2"/>
    <property type="match status" value="1"/>
</dbReference>
<keyword evidence="1" id="KW-0813">Transport</keyword>
<dbReference type="CDD" id="cd03293">
    <property type="entry name" value="ABC_NrtD_SsuB_transporters"/>
    <property type="match status" value="1"/>
</dbReference>
<dbReference type="RefSeq" id="WP_331213294.1">
    <property type="nucleotide sequence ID" value="NZ_JAZGQK010000006.1"/>
</dbReference>
<dbReference type="PANTHER" id="PTHR42788">
    <property type="entry name" value="TAURINE IMPORT ATP-BINDING PROTEIN-RELATED"/>
    <property type="match status" value="1"/>
</dbReference>
<organism evidence="5 6">
    <name type="scientific">Plantactinospora sonchi</name>
    <dbReference type="NCBI Taxonomy" id="1544735"/>
    <lineage>
        <taxon>Bacteria</taxon>
        <taxon>Bacillati</taxon>
        <taxon>Actinomycetota</taxon>
        <taxon>Actinomycetes</taxon>
        <taxon>Micromonosporales</taxon>
        <taxon>Micromonosporaceae</taxon>
        <taxon>Plantactinospora</taxon>
    </lineage>
</organism>
<dbReference type="Pfam" id="PF00005">
    <property type="entry name" value="ABC_tran"/>
    <property type="match status" value="1"/>
</dbReference>
<protein>
    <submittedName>
        <fullName evidence="5">ABC transporter ATP-binding protein</fullName>
    </submittedName>
</protein>
<reference evidence="5 6" key="1">
    <citation type="submission" date="2024-01" db="EMBL/GenBank/DDBJ databases">
        <title>Genome insights into Plantactinospora sonchi sp. nov.</title>
        <authorList>
            <person name="Wang L."/>
        </authorList>
    </citation>
    <scope>NUCLEOTIDE SEQUENCE [LARGE SCALE GENOMIC DNA]</scope>
    <source>
        <strain evidence="5 6">NEAU-QY2</strain>
    </source>
</reference>
<evidence type="ECO:0000259" key="4">
    <source>
        <dbReference type="PROSITE" id="PS50893"/>
    </source>
</evidence>
<dbReference type="InterPro" id="IPR027417">
    <property type="entry name" value="P-loop_NTPase"/>
</dbReference>
<feature type="domain" description="ABC transporter" evidence="4">
    <location>
        <begin position="2"/>
        <end position="233"/>
    </location>
</feature>
<dbReference type="InterPro" id="IPR003593">
    <property type="entry name" value="AAA+_ATPase"/>
</dbReference>
<dbReference type="EMBL" id="JAZGQK010000006">
    <property type="protein sequence ID" value="MEE6258166.1"/>
    <property type="molecule type" value="Genomic_DNA"/>
</dbReference>
<dbReference type="SUPFAM" id="SSF52540">
    <property type="entry name" value="P-loop containing nucleoside triphosphate hydrolases"/>
    <property type="match status" value="1"/>
</dbReference>
<dbReference type="SMART" id="SM00382">
    <property type="entry name" value="AAA"/>
    <property type="match status" value="1"/>
</dbReference>
<dbReference type="InterPro" id="IPR017871">
    <property type="entry name" value="ABC_transporter-like_CS"/>
</dbReference>
<sequence>MIKIAGLSRTFKGKSGPVEALQNLNLEIGNGEFLAVIGRSGCGKSTLLRLIAGLIPPSQGEVLVAGERVTRPRRDVAMVFQRPALLPWRTVLDNVLLPVEIFGMKRAQHRDHAMRLLEMTGLEGFAKRLPHELSGGMQQRVSLCRALIQRPKVMLMDEPFSALDALTREELAVELQRIHIELGTTVVFVTHSIQEAVLLADRVAVLSARPGRLNKLVEVEIPRPRSFGHNAHMEQVAATSAELHQLLLGNEYLPKPAAE</sequence>
<dbReference type="Proteomes" id="UP001332243">
    <property type="component" value="Unassembled WGS sequence"/>
</dbReference>
<dbReference type="PANTHER" id="PTHR42788:SF13">
    <property type="entry name" value="ALIPHATIC SULFONATES IMPORT ATP-BINDING PROTEIN SSUB"/>
    <property type="match status" value="1"/>
</dbReference>
<comment type="caution">
    <text evidence="5">The sequence shown here is derived from an EMBL/GenBank/DDBJ whole genome shotgun (WGS) entry which is preliminary data.</text>
</comment>
<evidence type="ECO:0000313" key="5">
    <source>
        <dbReference type="EMBL" id="MEE6258166.1"/>
    </source>
</evidence>
<dbReference type="GO" id="GO:0005524">
    <property type="term" value="F:ATP binding"/>
    <property type="evidence" value="ECO:0007669"/>
    <property type="project" value="UniProtKB-KW"/>
</dbReference>
<proteinExistence type="predicted"/>
<evidence type="ECO:0000256" key="1">
    <source>
        <dbReference type="ARBA" id="ARBA00022448"/>
    </source>
</evidence>
<evidence type="ECO:0000256" key="3">
    <source>
        <dbReference type="ARBA" id="ARBA00022840"/>
    </source>
</evidence>